<evidence type="ECO:0000313" key="3">
    <source>
        <dbReference type="Proteomes" id="UP001642484"/>
    </source>
</evidence>
<gene>
    <name evidence="2" type="ORF">CCMP2556_LOCUS175</name>
</gene>
<reference evidence="2 3" key="1">
    <citation type="submission" date="2024-02" db="EMBL/GenBank/DDBJ databases">
        <authorList>
            <person name="Chen Y."/>
            <person name="Shah S."/>
            <person name="Dougan E. K."/>
            <person name="Thang M."/>
            <person name="Chan C."/>
        </authorList>
    </citation>
    <scope>NUCLEOTIDE SEQUENCE [LARGE SCALE GENOMIC DNA]</scope>
</reference>
<evidence type="ECO:0000313" key="2">
    <source>
        <dbReference type="EMBL" id="CAK8985570.1"/>
    </source>
</evidence>
<feature type="compositionally biased region" description="Pro residues" evidence="1">
    <location>
        <begin position="177"/>
        <end position="188"/>
    </location>
</feature>
<dbReference type="SUPFAM" id="SSF46565">
    <property type="entry name" value="Chaperone J-domain"/>
    <property type="match status" value="1"/>
</dbReference>
<dbReference type="CDD" id="cd06257">
    <property type="entry name" value="DnaJ"/>
    <property type="match status" value="1"/>
</dbReference>
<dbReference type="InterPro" id="IPR036869">
    <property type="entry name" value="J_dom_sf"/>
</dbReference>
<feature type="compositionally biased region" description="Pro residues" evidence="1">
    <location>
        <begin position="197"/>
        <end position="206"/>
    </location>
</feature>
<protein>
    <recommendedName>
        <fullName evidence="4">RRM domain-containing protein</fullName>
    </recommendedName>
</protein>
<keyword evidence="3" id="KW-1185">Reference proteome</keyword>
<dbReference type="InterPro" id="IPR001623">
    <property type="entry name" value="DnaJ_domain"/>
</dbReference>
<dbReference type="Gene3D" id="1.10.287.110">
    <property type="entry name" value="DnaJ domain"/>
    <property type="match status" value="1"/>
</dbReference>
<evidence type="ECO:0008006" key="4">
    <source>
        <dbReference type="Google" id="ProtNLM"/>
    </source>
</evidence>
<feature type="region of interest" description="Disordered" evidence="1">
    <location>
        <begin position="136"/>
        <end position="219"/>
    </location>
</feature>
<dbReference type="InterPro" id="IPR035979">
    <property type="entry name" value="RBD_domain_sf"/>
</dbReference>
<sequence>MASRGLGRKGAAAQAAARAAAVVAKASIARGGDANRSDCLIEVADVEQVLPGSDEAWAAKVKVMLQQVFRRYGPVLDVRVPTGEANPIVGIRFANAKAAEAAMVAASQGFLAIHDAEVRLCQPLSREVIWRTFPSARRRRGEPPTEPKKKKLRPNERFAPPRLPAEMVDETTASAPPTVPAPAPAPPPKEPEVPLQHIPPDPPRPAPFEAGPAASEEDLKVEAGEAKVAKEMAGLLEQPFSKQKKALKAIRLQWHPDKNPDDAAVATRVFQFVQAHDAWLAHHGLA</sequence>
<dbReference type="SUPFAM" id="SSF54928">
    <property type="entry name" value="RNA-binding domain, RBD"/>
    <property type="match status" value="1"/>
</dbReference>
<dbReference type="EMBL" id="CAXAMN010000002">
    <property type="protein sequence ID" value="CAK8985570.1"/>
    <property type="molecule type" value="Genomic_DNA"/>
</dbReference>
<comment type="caution">
    <text evidence="2">The sequence shown here is derived from an EMBL/GenBank/DDBJ whole genome shotgun (WGS) entry which is preliminary data.</text>
</comment>
<accession>A0ABP0H5S6</accession>
<dbReference type="Proteomes" id="UP001642484">
    <property type="component" value="Unassembled WGS sequence"/>
</dbReference>
<organism evidence="2 3">
    <name type="scientific">Durusdinium trenchii</name>
    <dbReference type="NCBI Taxonomy" id="1381693"/>
    <lineage>
        <taxon>Eukaryota</taxon>
        <taxon>Sar</taxon>
        <taxon>Alveolata</taxon>
        <taxon>Dinophyceae</taxon>
        <taxon>Suessiales</taxon>
        <taxon>Symbiodiniaceae</taxon>
        <taxon>Durusdinium</taxon>
    </lineage>
</organism>
<proteinExistence type="predicted"/>
<name>A0ABP0H5S6_9DINO</name>
<evidence type="ECO:0000256" key="1">
    <source>
        <dbReference type="SAM" id="MobiDB-lite"/>
    </source>
</evidence>